<reference evidence="1 2" key="1">
    <citation type="submission" date="2017-09" db="EMBL/GenBank/DDBJ databases">
        <authorList>
            <consortium name="International Durum Wheat Genome Sequencing Consortium (IDWGSC)"/>
            <person name="Milanesi L."/>
        </authorList>
    </citation>
    <scope>NUCLEOTIDE SEQUENCE [LARGE SCALE GENOMIC DNA]</scope>
    <source>
        <strain evidence="2">cv. Svevo</strain>
    </source>
</reference>
<evidence type="ECO:0000313" key="2">
    <source>
        <dbReference type="Proteomes" id="UP000324705"/>
    </source>
</evidence>
<gene>
    <name evidence="1" type="ORF">TRITD_5Bv1G164420</name>
</gene>
<organism evidence="1 2">
    <name type="scientific">Triticum turgidum subsp. durum</name>
    <name type="common">Durum wheat</name>
    <name type="synonym">Triticum durum</name>
    <dbReference type="NCBI Taxonomy" id="4567"/>
    <lineage>
        <taxon>Eukaryota</taxon>
        <taxon>Viridiplantae</taxon>
        <taxon>Streptophyta</taxon>
        <taxon>Embryophyta</taxon>
        <taxon>Tracheophyta</taxon>
        <taxon>Spermatophyta</taxon>
        <taxon>Magnoliopsida</taxon>
        <taxon>Liliopsida</taxon>
        <taxon>Poales</taxon>
        <taxon>Poaceae</taxon>
        <taxon>BOP clade</taxon>
        <taxon>Pooideae</taxon>
        <taxon>Triticodae</taxon>
        <taxon>Triticeae</taxon>
        <taxon>Triticinae</taxon>
        <taxon>Triticum</taxon>
    </lineage>
</organism>
<dbReference type="Proteomes" id="UP000324705">
    <property type="component" value="Chromosome 5B"/>
</dbReference>
<evidence type="ECO:0000313" key="1">
    <source>
        <dbReference type="EMBL" id="VAI34632.1"/>
    </source>
</evidence>
<dbReference type="AlphaFoldDB" id="A0A9R0XDM1"/>
<name>A0A9R0XDM1_TRITD</name>
<accession>A0A9R0XDM1</accession>
<protein>
    <submittedName>
        <fullName evidence="1">Uncharacterized protein</fullName>
    </submittedName>
</protein>
<keyword evidence="2" id="KW-1185">Reference proteome</keyword>
<dbReference type="Gramene" id="TRITD5Bv1G164420.1">
    <property type="protein sequence ID" value="TRITD5Bv1G164420.1"/>
    <property type="gene ID" value="TRITD5Bv1G164420"/>
</dbReference>
<sequence length="147" mass="16051">MVAAGTRLPCSCVGNPRSGAAAPLARHGRLTAVRVVDPVSQSRRRRGPVIVGGRQQLLRRSVCAIWRLPFSPVRRADQPGRAALPLGRRFCTGGAAGGRDLVRAKSLADHDRPRRWRRLRAPFPSLEASVWTDLLTSPAPRSPKQKP</sequence>
<proteinExistence type="predicted"/>
<dbReference type="EMBL" id="LT934120">
    <property type="protein sequence ID" value="VAI34632.1"/>
    <property type="molecule type" value="Genomic_DNA"/>
</dbReference>